<organism evidence="1">
    <name type="scientific">Flavonifractor plautii</name>
    <name type="common">Fusobacterium plautii</name>
    <dbReference type="NCBI Taxonomy" id="292800"/>
    <lineage>
        <taxon>Bacteria</taxon>
        <taxon>Bacillati</taxon>
        <taxon>Bacillota</taxon>
        <taxon>Clostridia</taxon>
        <taxon>Eubacteriales</taxon>
        <taxon>Oscillospiraceae</taxon>
        <taxon>Flavonifractor</taxon>
    </lineage>
</organism>
<accession>A0A6N3FBU1</accession>
<name>A0A6N3FBU1_FLAPL</name>
<reference evidence="1" key="1">
    <citation type="submission" date="2019-11" db="EMBL/GenBank/DDBJ databases">
        <authorList>
            <person name="Feng L."/>
        </authorList>
    </citation>
    <scope>NUCLEOTIDE SEQUENCE</scope>
    <source>
        <strain evidence="1">FplautiiLFYP42</strain>
    </source>
</reference>
<dbReference type="AlphaFoldDB" id="A0A6N3FBU1"/>
<proteinExistence type="predicted"/>
<dbReference type="EMBL" id="CACRUB010000045">
    <property type="protein sequence ID" value="VYU49303.1"/>
    <property type="molecule type" value="Genomic_DNA"/>
</dbReference>
<evidence type="ECO:0000313" key="1">
    <source>
        <dbReference type="EMBL" id="VYU49303.1"/>
    </source>
</evidence>
<dbReference type="RefSeq" id="WP_156621931.1">
    <property type="nucleotide sequence ID" value="NZ_CACRUB010000045.1"/>
</dbReference>
<protein>
    <recommendedName>
        <fullName evidence="2">Phosphoadenosine phosphosulfate reductase family protein</fullName>
    </recommendedName>
</protein>
<gene>
    <name evidence="1" type="ORF">FPLFYP42_00014</name>
</gene>
<dbReference type="Gene3D" id="3.40.50.620">
    <property type="entry name" value="HUPs"/>
    <property type="match status" value="1"/>
</dbReference>
<sequence length="263" mass="30432">MNVVGYGGGMNSTAMLIGLWQRCIPVDLILFADPGGEQPHTYAYLEIMDRWLAEHRMPPITRVWYTTREGQRLTLEDECLRSASLPSIAYGYKKCSLKHKVFPQEKFCRHDPRCRAVWAGGGRVVKFIGYDAGEPERRERVRERDEADRKYQKEYPLMEWGWNRDRCIQAIQEAGLPLPGKSSCFFCPSMKRREIRTLYHRYPELLGRALAMEDRARPNLVTIKGLGRNWAWRDFLEHDEGQLALSQVFPEDNLPCSCGGCIT</sequence>
<evidence type="ECO:0008006" key="2">
    <source>
        <dbReference type="Google" id="ProtNLM"/>
    </source>
</evidence>
<dbReference type="InterPro" id="IPR014729">
    <property type="entry name" value="Rossmann-like_a/b/a_fold"/>
</dbReference>